<dbReference type="Pfam" id="PF14277">
    <property type="entry name" value="DUF4364"/>
    <property type="match status" value="1"/>
</dbReference>
<protein>
    <submittedName>
        <fullName evidence="1">DUF4364 family protein</fullName>
    </submittedName>
</protein>
<accession>A0A6N7WXB2</accession>
<name>A0A6N7WXB2_9FIRM</name>
<dbReference type="Proteomes" id="UP000440713">
    <property type="component" value="Unassembled WGS sequence"/>
</dbReference>
<keyword evidence="2" id="KW-1185">Reference proteome</keyword>
<evidence type="ECO:0000313" key="2">
    <source>
        <dbReference type="Proteomes" id="UP000440713"/>
    </source>
</evidence>
<gene>
    <name evidence="1" type="ORF">FYJ71_00330</name>
</gene>
<dbReference type="AlphaFoldDB" id="A0A6N7WXB2"/>
<reference evidence="1 2" key="1">
    <citation type="submission" date="2019-08" db="EMBL/GenBank/DDBJ databases">
        <title>In-depth cultivation of the pig gut microbiome towards novel bacterial diversity and tailored functional studies.</title>
        <authorList>
            <person name="Wylensek D."/>
            <person name="Hitch T.C.A."/>
            <person name="Clavel T."/>
        </authorList>
    </citation>
    <scope>NUCLEOTIDE SEQUENCE [LARGE SCALE GENOMIC DNA]</scope>
    <source>
        <strain evidence="1 2">WCA-SAB-591-4A-A</strain>
    </source>
</reference>
<organism evidence="1 2">
    <name type="scientific">Peptostreptococcus porci</name>
    <dbReference type="NCBI Taxonomy" id="2652282"/>
    <lineage>
        <taxon>Bacteria</taxon>
        <taxon>Bacillati</taxon>
        <taxon>Bacillota</taxon>
        <taxon>Clostridia</taxon>
        <taxon>Peptostreptococcales</taxon>
        <taxon>Peptostreptococcaceae</taxon>
        <taxon>Peptostreptococcus</taxon>
    </lineage>
</organism>
<evidence type="ECO:0000313" key="1">
    <source>
        <dbReference type="EMBL" id="MST61428.1"/>
    </source>
</evidence>
<dbReference type="InterPro" id="IPR025374">
    <property type="entry name" value="DUF4364"/>
</dbReference>
<dbReference type="EMBL" id="VUNE01000001">
    <property type="protein sequence ID" value="MST61428.1"/>
    <property type="molecule type" value="Genomic_DNA"/>
</dbReference>
<sequence length="186" mass="21449">MIMILGGYAMFDKNFDELITEKLTILYTLKKIKKDMTDAQLANVILSTEILDYFTLMSLLQNMVETKIVTTYKKNGTILYSVTQNGLEVLTSFIDRIPDYFIKKIDKYIDENYDEIFAEKVLLKADYGKNDDFSYTVVASVTKGSLEIFKTSFLVENEEDAKRIASKWTKSGNEEYLKILDIFGLI</sequence>
<comment type="caution">
    <text evidence="1">The sequence shown here is derived from an EMBL/GenBank/DDBJ whole genome shotgun (WGS) entry which is preliminary data.</text>
</comment>
<proteinExistence type="predicted"/>